<organism evidence="11">
    <name type="scientific">Timspurckia oligopyrenoides</name>
    <dbReference type="NCBI Taxonomy" id="708627"/>
    <lineage>
        <taxon>Eukaryota</taxon>
        <taxon>Rhodophyta</taxon>
        <taxon>Bangiophyceae</taxon>
        <taxon>Porphyridiales</taxon>
        <taxon>Porphyridiaceae</taxon>
        <taxon>Timspurckia</taxon>
    </lineage>
</organism>
<evidence type="ECO:0000259" key="10">
    <source>
        <dbReference type="PROSITE" id="PS51805"/>
    </source>
</evidence>
<evidence type="ECO:0000256" key="9">
    <source>
        <dbReference type="SAM" id="MobiDB-lite"/>
    </source>
</evidence>
<feature type="region of interest" description="Disordered" evidence="9">
    <location>
        <begin position="432"/>
        <end position="462"/>
    </location>
</feature>
<dbReference type="InterPro" id="IPR013083">
    <property type="entry name" value="Znf_RING/FYVE/PHD"/>
</dbReference>
<feature type="region of interest" description="Disordered" evidence="9">
    <location>
        <begin position="654"/>
        <end position="725"/>
    </location>
</feature>
<dbReference type="GO" id="GO:0008270">
    <property type="term" value="F:zinc ion binding"/>
    <property type="evidence" value="ECO:0007669"/>
    <property type="project" value="UniProtKB-KW"/>
</dbReference>
<proteinExistence type="predicted"/>
<comment type="subcellular location">
    <subcellularLocation>
        <location evidence="1">Nucleus</location>
    </subcellularLocation>
</comment>
<keyword evidence="7" id="KW-0804">Transcription</keyword>
<sequence>MDENDEIVKYTQKEQQAKKDKDQKKVELMAEQYVEIDAAKGKRGRPRKKSESEARSLDVKNSKEQQQELEEDDEFVKDIQKSKQAKKEYQRMPLTAESCVEKIPSFVPEKRKRGRPRKKSHNESLKHSLNHSKEPQQDVDNEELVMDTQKVQQTEKTKDDERMKLSAEECVENVPLDVSEKRKRGRPRKKSECESLALDLNDNKEEQHGKSVANGMLDGSPEVIMVTPKRKRDSDTVTKKVRILPEETTAAVKSLQPATGIEDGCIVALKEMNSDCKTKQKSPGKRRITRGIDPESLHSVAAVDQNCALCPSLYNDESDDDETLVGPYTLLVGQPPLYVHLECALWAPEVYALESTDVLNGPALVNVATAYRRGRRLKCVLCHERGATLGCFVDSCTRTFHRKCVLNGSKCVTIPQDFKVYCSVHASRSKKLTTTNHDTTPSSEQQANQSLSASASPSNAQRLSNLSIKPSDLPYSIDANLAQQREISQKSTPEVIAERVLNCPHSKYTLLARHETEVMFSRRARIVSHSSVPVNRKDLRITFTVDDSSAEKKPTSSSEVDMMGGVLSRNTFRLRSGLRAIHVDVLKAMENLAQIQECEVDSVPFVFLLRNLKYFREGFGDRFRVEKVGIAQIQKQKKNDAVIGKENVNVNKSLTKNTTTKKKSKEASSSFSNGHSIVQDSDVLGPGKMNGRVDKETDSQSTISDESNWWSQKESEIGRSCKQKSGGDTGLIGLADYSKELTALVNASRAKKDWIDDDDDDFEDRNTYVRSSQEVRKNESIKNSQAKPPRHPTASLDPHIRN</sequence>
<dbReference type="InterPro" id="IPR001965">
    <property type="entry name" value="Znf_PHD"/>
</dbReference>
<evidence type="ECO:0000256" key="2">
    <source>
        <dbReference type="ARBA" id="ARBA00022723"/>
    </source>
</evidence>
<evidence type="ECO:0000256" key="1">
    <source>
        <dbReference type="ARBA" id="ARBA00004123"/>
    </source>
</evidence>
<evidence type="ECO:0000256" key="7">
    <source>
        <dbReference type="ARBA" id="ARBA00023163"/>
    </source>
</evidence>
<dbReference type="PANTHER" id="PTHR45888">
    <property type="entry name" value="HL01030P-RELATED"/>
    <property type="match status" value="1"/>
</dbReference>
<dbReference type="EMBL" id="HBFP01002074">
    <property type="protein sequence ID" value="CAD8817111.1"/>
    <property type="molecule type" value="Transcribed_RNA"/>
</dbReference>
<dbReference type="InterPro" id="IPR017956">
    <property type="entry name" value="AT_hook_DNA-bd_motif"/>
</dbReference>
<feature type="compositionally biased region" description="Polar residues" evidence="9">
    <location>
        <begin position="699"/>
        <end position="712"/>
    </location>
</feature>
<keyword evidence="2" id="KW-0479">Metal-binding</keyword>
<keyword evidence="3" id="KW-0677">Repeat</keyword>
<dbReference type="AlphaFoldDB" id="A0A7S1EQ47"/>
<keyword evidence="8" id="KW-0539">Nucleus</keyword>
<dbReference type="PRINTS" id="PR00929">
    <property type="entry name" value="ATHOOK"/>
</dbReference>
<keyword evidence="4" id="KW-0863">Zinc-finger</keyword>
<feature type="compositionally biased region" description="Basic and acidic residues" evidence="9">
    <location>
        <begin position="49"/>
        <end position="66"/>
    </location>
</feature>
<accession>A0A7S1EQ47</accession>
<feature type="region of interest" description="Disordered" evidence="9">
    <location>
        <begin position="1"/>
        <end position="164"/>
    </location>
</feature>
<name>A0A7S1EQ47_9RHOD</name>
<feature type="compositionally biased region" description="Basic and acidic residues" evidence="9">
    <location>
        <begin position="153"/>
        <end position="164"/>
    </location>
</feature>
<keyword evidence="5" id="KW-0862">Zinc</keyword>
<gene>
    <name evidence="11" type="ORF">TOLI1172_LOCUS1499</name>
</gene>
<dbReference type="PANTHER" id="PTHR45888:SF5">
    <property type="entry name" value="D4, ISOFORM A"/>
    <property type="match status" value="1"/>
</dbReference>
<evidence type="ECO:0000256" key="8">
    <source>
        <dbReference type="ARBA" id="ARBA00023242"/>
    </source>
</evidence>
<keyword evidence="6" id="KW-0805">Transcription regulation</keyword>
<dbReference type="GO" id="GO:0005634">
    <property type="term" value="C:nucleus"/>
    <property type="evidence" value="ECO:0007669"/>
    <property type="project" value="UniProtKB-SubCell"/>
</dbReference>
<dbReference type="InterPro" id="IPR034732">
    <property type="entry name" value="EPHD"/>
</dbReference>
<feature type="domain" description="PHD-type" evidence="10">
    <location>
        <begin position="304"/>
        <end position="426"/>
    </location>
</feature>
<reference evidence="11" key="1">
    <citation type="submission" date="2021-01" db="EMBL/GenBank/DDBJ databases">
        <authorList>
            <person name="Corre E."/>
            <person name="Pelletier E."/>
            <person name="Niang G."/>
            <person name="Scheremetjew M."/>
            <person name="Finn R."/>
            <person name="Kale V."/>
            <person name="Holt S."/>
            <person name="Cochrane G."/>
            <person name="Meng A."/>
            <person name="Brown T."/>
            <person name="Cohen L."/>
        </authorList>
    </citation>
    <scope>NUCLEOTIDE SEQUENCE</scope>
    <source>
        <strain evidence="11">CCMP3278</strain>
    </source>
</reference>
<protein>
    <recommendedName>
        <fullName evidence="10">PHD-type domain-containing protein</fullName>
    </recommendedName>
</protein>
<evidence type="ECO:0000256" key="4">
    <source>
        <dbReference type="ARBA" id="ARBA00022771"/>
    </source>
</evidence>
<dbReference type="CDD" id="cd15571">
    <property type="entry name" value="ePHD"/>
    <property type="match status" value="1"/>
</dbReference>
<evidence type="ECO:0000256" key="5">
    <source>
        <dbReference type="ARBA" id="ARBA00022833"/>
    </source>
</evidence>
<evidence type="ECO:0000256" key="6">
    <source>
        <dbReference type="ARBA" id="ARBA00023015"/>
    </source>
</evidence>
<dbReference type="Pfam" id="PF13771">
    <property type="entry name" value="zf-HC5HC2H"/>
    <property type="match status" value="1"/>
</dbReference>
<feature type="compositionally biased region" description="Basic and acidic residues" evidence="9">
    <location>
        <begin position="76"/>
        <end position="90"/>
    </location>
</feature>
<dbReference type="GO" id="GO:0003677">
    <property type="term" value="F:DNA binding"/>
    <property type="evidence" value="ECO:0007669"/>
    <property type="project" value="InterPro"/>
</dbReference>
<feature type="region of interest" description="Disordered" evidence="9">
    <location>
        <begin position="752"/>
        <end position="802"/>
    </location>
</feature>
<dbReference type="SMART" id="SM00249">
    <property type="entry name" value="PHD"/>
    <property type="match status" value="1"/>
</dbReference>
<feature type="compositionally biased region" description="Basic residues" evidence="9">
    <location>
        <begin position="110"/>
        <end position="120"/>
    </location>
</feature>
<feature type="compositionally biased region" description="Basic and acidic residues" evidence="9">
    <location>
        <begin position="121"/>
        <end position="136"/>
    </location>
</feature>
<dbReference type="PROSITE" id="PS51805">
    <property type="entry name" value="EPHD"/>
    <property type="match status" value="1"/>
</dbReference>
<evidence type="ECO:0000256" key="3">
    <source>
        <dbReference type="ARBA" id="ARBA00022737"/>
    </source>
</evidence>
<feature type="compositionally biased region" description="Low complexity" evidence="9">
    <location>
        <begin position="442"/>
        <end position="461"/>
    </location>
</feature>
<evidence type="ECO:0000313" key="11">
    <source>
        <dbReference type="EMBL" id="CAD8817111.1"/>
    </source>
</evidence>
<dbReference type="Gene3D" id="3.30.40.10">
    <property type="entry name" value="Zinc/RING finger domain, C3HC4 (zinc finger)"/>
    <property type="match status" value="1"/>
</dbReference>
<feature type="compositionally biased region" description="Polar residues" evidence="9">
    <location>
        <begin position="432"/>
        <end position="441"/>
    </location>
</feature>
<feature type="compositionally biased region" description="Basic and acidic residues" evidence="9">
    <location>
        <begin position="1"/>
        <end position="28"/>
    </location>
</feature>
<dbReference type="SMART" id="SM00384">
    <property type="entry name" value="AT_hook"/>
    <property type="match status" value="3"/>
</dbReference>